<organism evidence="8 9">
    <name type="scientific">Sphingobacterium yanglingense</name>
    <dbReference type="NCBI Taxonomy" id="1437280"/>
    <lineage>
        <taxon>Bacteria</taxon>
        <taxon>Pseudomonadati</taxon>
        <taxon>Bacteroidota</taxon>
        <taxon>Sphingobacteriia</taxon>
        <taxon>Sphingobacteriales</taxon>
        <taxon>Sphingobacteriaceae</taxon>
        <taxon>Sphingobacterium</taxon>
    </lineage>
</organism>
<protein>
    <submittedName>
        <fullName evidence="8">Cytochrome c oxidase cbb3-type subunit 3</fullName>
    </submittedName>
</protein>
<evidence type="ECO:0000256" key="2">
    <source>
        <dbReference type="ARBA" id="ARBA00022723"/>
    </source>
</evidence>
<feature type="domain" description="Cytochrome c" evidence="7">
    <location>
        <begin position="183"/>
        <end position="262"/>
    </location>
</feature>
<keyword evidence="3 4" id="KW-0408">Iron</keyword>
<dbReference type="InterPro" id="IPR050597">
    <property type="entry name" value="Cytochrome_c_Oxidase_Subunit"/>
</dbReference>
<accession>A0A4R6WYC8</accession>
<dbReference type="InterPro" id="IPR038414">
    <property type="entry name" value="CcoP_N_sf"/>
</dbReference>
<evidence type="ECO:0000259" key="7">
    <source>
        <dbReference type="PROSITE" id="PS51007"/>
    </source>
</evidence>
<dbReference type="Pfam" id="PF14715">
    <property type="entry name" value="FixP_N"/>
    <property type="match status" value="1"/>
</dbReference>
<dbReference type="InterPro" id="IPR009056">
    <property type="entry name" value="Cyt_c-like_dom"/>
</dbReference>
<dbReference type="Pfam" id="PF13442">
    <property type="entry name" value="Cytochrome_CBB3"/>
    <property type="match status" value="1"/>
</dbReference>
<reference evidence="8 9" key="1">
    <citation type="submission" date="2019-03" db="EMBL/GenBank/DDBJ databases">
        <title>Genomic Encyclopedia of Archaeal and Bacterial Type Strains, Phase II (KMG-II): from individual species to whole genera.</title>
        <authorList>
            <person name="Goeker M."/>
        </authorList>
    </citation>
    <scope>NUCLEOTIDE SEQUENCE [LARGE SCALE GENOMIC DNA]</scope>
    <source>
        <strain evidence="8 9">DSM 28353</strain>
    </source>
</reference>
<keyword evidence="6" id="KW-1133">Transmembrane helix</keyword>
<dbReference type="AlphaFoldDB" id="A0A4R6WYC8"/>
<evidence type="ECO:0000256" key="5">
    <source>
        <dbReference type="SAM" id="MobiDB-lite"/>
    </source>
</evidence>
<dbReference type="PANTHER" id="PTHR33751">
    <property type="entry name" value="CBB3-TYPE CYTOCHROME C OXIDASE SUBUNIT FIXP"/>
    <property type="match status" value="1"/>
</dbReference>
<dbReference type="Proteomes" id="UP000295292">
    <property type="component" value="Unassembled WGS sequence"/>
</dbReference>
<dbReference type="GO" id="GO:0046872">
    <property type="term" value="F:metal ion binding"/>
    <property type="evidence" value="ECO:0007669"/>
    <property type="project" value="UniProtKB-KW"/>
</dbReference>
<dbReference type="EMBL" id="SNYV01000001">
    <property type="protein sequence ID" value="TDQ82787.1"/>
    <property type="molecule type" value="Genomic_DNA"/>
</dbReference>
<dbReference type="InterPro" id="IPR036909">
    <property type="entry name" value="Cyt_c-like_dom_sf"/>
</dbReference>
<dbReference type="PANTHER" id="PTHR33751:SF1">
    <property type="entry name" value="CBB3-TYPE CYTOCHROME C OXIDASE SUBUNIT FIXP"/>
    <property type="match status" value="1"/>
</dbReference>
<proteinExistence type="predicted"/>
<dbReference type="GO" id="GO:0020037">
    <property type="term" value="F:heme binding"/>
    <property type="evidence" value="ECO:0007669"/>
    <property type="project" value="InterPro"/>
</dbReference>
<sequence>MSLFLMAAEPIEGVTQWKFGAVDLYSDILIVALIVVMITLLFSALVVHKAMKSILRVTMPELVREEEEQKRLAKVQGKGKWGRIWNNLLELRPIDEEKYMVIDHEYDGIQELNNPIPTWFNVLFYSTVVFGFAYLLVYHVFGWGLNQDQEYVQELAVAEKAKQEYLAQAANLIDEGSVQFDPAMAPAGKAIFTANCVACHGAAGEGGIGPNLADRFWIHGGEIKDVFKTVKYGVPEKGMVPWEQTLTPGQIAEVSSYILTLRDTNPANAKAPEGVEVKAYESEGASADAEGAPADSTVNK</sequence>
<dbReference type="RefSeq" id="WP_246032661.1">
    <property type="nucleotide sequence ID" value="NZ_SNYV01000001.1"/>
</dbReference>
<gene>
    <name evidence="8" type="ORF">CLV99_0008</name>
</gene>
<evidence type="ECO:0000313" key="8">
    <source>
        <dbReference type="EMBL" id="TDQ82787.1"/>
    </source>
</evidence>
<feature type="region of interest" description="Disordered" evidence="5">
    <location>
        <begin position="280"/>
        <end position="300"/>
    </location>
</feature>
<dbReference type="InterPro" id="IPR032858">
    <property type="entry name" value="CcoP_N"/>
</dbReference>
<keyword evidence="1 4" id="KW-0349">Heme</keyword>
<evidence type="ECO:0000256" key="1">
    <source>
        <dbReference type="ARBA" id="ARBA00022617"/>
    </source>
</evidence>
<keyword evidence="6" id="KW-0472">Membrane</keyword>
<dbReference type="Gene3D" id="6.10.280.130">
    <property type="match status" value="1"/>
</dbReference>
<evidence type="ECO:0000256" key="3">
    <source>
        <dbReference type="ARBA" id="ARBA00023004"/>
    </source>
</evidence>
<keyword evidence="9" id="KW-1185">Reference proteome</keyword>
<feature type="compositionally biased region" description="Low complexity" evidence="5">
    <location>
        <begin position="282"/>
        <end position="300"/>
    </location>
</feature>
<dbReference type="SUPFAM" id="SSF46626">
    <property type="entry name" value="Cytochrome c"/>
    <property type="match status" value="1"/>
</dbReference>
<dbReference type="PROSITE" id="PS51007">
    <property type="entry name" value="CYTC"/>
    <property type="match status" value="1"/>
</dbReference>
<evidence type="ECO:0000256" key="4">
    <source>
        <dbReference type="PROSITE-ProRule" id="PRU00433"/>
    </source>
</evidence>
<feature type="transmembrane region" description="Helical" evidence="6">
    <location>
        <begin position="122"/>
        <end position="145"/>
    </location>
</feature>
<dbReference type="Gene3D" id="1.10.760.10">
    <property type="entry name" value="Cytochrome c-like domain"/>
    <property type="match status" value="1"/>
</dbReference>
<name>A0A4R6WYC8_9SPHI</name>
<evidence type="ECO:0000256" key="6">
    <source>
        <dbReference type="SAM" id="Phobius"/>
    </source>
</evidence>
<keyword evidence="2 4" id="KW-0479">Metal-binding</keyword>
<comment type="caution">
    <text evidence="8">The sequence shown here is derived from an EMBL/GenBank/DDBJ whole genome shotgun (WGS) entry which is preliminary data.</text>
</comment>
<feature type="transmembrane region" description="Helical" evidence="6">
    <location>
        <begin position="28"/>
        <end position="47"/>
    </location>
</feature>
<keyword evidence="6" id="KW-0812">Transmembrane</keyword>
<evidence type="ECO:0000313" key="9">
    <source>
        <dbReference type="Proteomes" id="UP000295292"/>
    </source>
</evidence>
<dbReference type="GO" id="GO:0009055">
    <property type="term" value="F:electron transfer activity"/>
    <property type="evidence" value="ECO:0007669"/>
    <property type="project" value="InterPro"/>
</dbReference>